<dbReference type="RefSeq" id="WP_133111743.1">
    <property type="nucleotide sequence ID" value="NZ_BAOS01000011.1"/>
</dbReference>
<sequence>MYINEKLINLSLVLLIFMTIPGLVNAASTTPVDQKDLSVKVHYTSPELVEPAEVGKFDIFEMTFEHPADYGEQNNFFDIDITVEFVSPSGKIREIHGFYYDTIAVDNSLWKVRFAPEESGIWTYSYSFTYIPTGSQTTGNGTFNVIEGSNPGFLRQNPVNPFRFQFENREPFVPIGFNTCISTNNIQQMDGGDRSGVFGGKISTDIFLQSYNQAGFNIFRFSQSNCSPDLVDESLSIYYKDNAMYFDLLMKQLRTNDYRIFFGLFGYLLPNNSDVPPQSELFCFIDYVINRWGAYIDIWELQNERSAYADWIKTVAGYLREWDPYNHLITTSFPQPELNEIEINTPHWYLHENVLDSDKVTSQQAKLWKLQNKPVIVGEHGNSSAESEPGNWMTDSALGMRIRSWTAFFNEISLIFWNNSGSTNANSGLAANIYLGPIERQYVHILQWYSNMVIQNDLRMSEVELFDDELMRAYGLTSEEKVGMYFHHYDNHKNILSEKIATYNFPFSGKGYWISPATGMKLGEVVFASGINSLTIPDFVVDIAFLGVADSLLDTFNTDPIAIAWILNLQADGDLDNDGIRDYGPTYLPFGISPLFLIYFTGISTDLDGGSLEYLWDFGDGSRNATRKITAHRYSTGNYFTNLTVTDNESRKASFSFIVRVSDSSDAEGDGTLTLSGLQDITVREGELVLISPHTNELEDDEETGNMNNSITYTATGIPEGASFGERGETWGSRKNFWWVPSFSQSGSYTVVFTVDDGNGISESKKVEITVLDAIPLN</sequence>
<dbReference type="SUPFAM" id="SSF49313">
    <property type="entry name" value="Cadherin-like"/>
    <property type="match status" value="1"/>
</dbReference>
<evidence type="ECO:0000259" key="2">
    <source>
        <dbReference type="PROSITE" id="PS50093"/>
    </source>
</evidence>
<reference evidence="3 4" key="1">
    <citation type="journal article" date="2017" name="Environ. Microbiol. Rep.">
        <title>Genetic diversity of marine anaerobic ammonium-oxidizing bacteria as revealed by genomic and proteomic analyses of 'Candidatus Scalindua japonica'.</title>
        <authorList>
            <person name="Oshiki M."/>
            <person name="Mizuto K."/>
            <person name="Kimura Z."/>
            <person name="Kindaichi T."/>
            <person name="Satoh H."/>
            <person name="Okabe S."/>
        </authorList>
    </citation>
    <scope>NUCLEOTIDE SEQUENCE [LARGE SCALE GENOMIC DNA]</scope>
    <source>
        <strain evidence="4">husup-a2</strain>
    </source>
</reference>
<dbReference type="InterPro" id="IPR017853">
    <property type="entry name" value="GH"/>
</dbReference>
<feature type="chain" id="PRO_5012312645" description="PKD domain-containing protein" evidence="1">
    <location>
        <begin position="27"/>
        <end position="778"/>
    </location>
</feature>
<evidence type="ECO:0000313" key="3">
    <source>
        <dbReference type="EMBL" id="GAX60431.1"/>
    </source>
</evidence>
<dbReference type="InterPro" id="IPR000601">
    <property type="entry name" value="PKD_dom"/>
</dbReference>
<dbReference type="PROSITE" id="PS50093">
    <property type="entry name" value="PKD"/>
    <property type="match status" value="1"/>
</dbReference>
<feature type="signal peptide" evidence="1">
    <location>
        <begin position="1"/>
        <end position="26"/>
    </location>
</feature>
<evidence type="ECO:0000256" key="1">
    <source>
        <dbReference type="SAM" id="SignalP"/>
    </source>
</evidence>
<dbReference type="InterPro" id="IPR022409">
    <property type="entry name" value="PKD/Chitinase_dom"/>
</dbReference>
<dbReference type="Gene3D" id="3.20.20.80">
    <property type="entry name" value="Glycosidases"/>
    <property type="match status" value="1"/>
</dbReference>
<dbReference type="SUPFAM" id="SSF49299">
    <property type="entry name" value="PKD domain"/>
    <property type="match status" value="1"/>
</dbReference>
<dbReference type="SUPFAM" id="SSF51445">
    <property type="entry name" value="(Trans)glycosidases"/>
    <property type="match status" value="1"/>
</dbReference>
<dbReference type="Pfam" id="PF05345">
    <property type="entry name" value="He_PIG"/>
    <property type="match status" value="1"/>
</dbReference>
<dbReference type="GO" id="GO:0005509">
    <property type="term" value="F:calcium ion binding"/>
    <property type="evidence" value="ECO:0007669"/>
    <property type="project" value="InterPro"/>
</dbReference>
<dbReference type="InterPro" id="IPR035986">
    <property type="entry name" value="PKD_dom_sf"/>
</dbReference>
<keyword evidence="1" id="KW-0732">Signal</keyword>
<dbReference type="Pfam" id="PF18911">
    <property type="entry name" value="PKD_4"/>
    <property type="match status" value="1"/>
</dbReference>
<comment type="caution">
    <text evidence="3">The sequence shown here is derived from an EMBL/GenBank/DDBJ whole genome shotgun (WGS) entry which is preliminary data.</text>
</comment>
<proteinExistence type="predicted"/>
<dbReference type="SMART" id="SM00089">
    <property type="entry name" value="PKD"/>
    <property type="match status" value="1"/>
</dbReference>
<evidence type="ECO:0000313" key="4">
    <source>
        <dbReference type="Proteomes" id="UP000218542"/>
    </source>
</evidence>
<accession>A0A286TX72</accession>
<organism evidence="3 4">
    <name type="scientific">Candidatus Scalindua japonica</name>
    <dbReference type="NCBI Taxonomy" id="1284222"/>
    <lineage>
        <taxon>Bacteria</taxon>
        <taxon>Pseudomonadati</taxon>
        <taxon>Planctomycetota</taxon>
        <taxon>Candidatus Brocadiia</taxon>
        <taxon>Candidatus Brocadiales</taxon>
        <taxon>Candidatus Scalinduaceae</taxon>
        <taxon>Candidatus Scalindua</taxon>
    </lineage>
</organism>
<protein>
    <recommendedName>
        <fullName evidence="2">PKD domain-containing protein</fullName>
    </recommendedName>
</protein>
<dbReference type="InterPro" id="IPR013783">
    <property type="entry name" value="Ig-like_fold"/>
</dbReference>
<dbReference type="InterPro" id="IPR015919">
    <property type="entry name" value="Cadherin-like_sf"/>
</dbReference>
<dbReference type="Pfam" id="PF16586">
    <property type="entry name" value="DUF5060"/>
    <property type="match status" value="1"/>
</dbReference>
<keyword evidence="4" id="KW-1185">Reference proteome</keyword>
<dbReference type="OrthoDB" id="9802444at2"/>
<dbReference type="InterPro" id="IPR032260">
    <property type="entry name" value="DUF5060"/>
</dbReference>
<name>A0A286TX72_9BACT</name>
<dbReference type="Proteomes" id="UP000218542">
    <property type="component" value="Unassembled WGS sequence"/>
</dbReference>
<dbReference type="AlphaFoldDB" id="A0A286TX72"/>
<dbReference type="CDD" id="cd00146">
    <property type="entry name" value="PKD"/>
    <property type="match status" value="1"/>
</dbReference>
<gene>
    <name evidence="3" type="ORF">SCALIN_C11_0042</name>
</gene>
<dbReference type="EMBL" id="BAOS01000011">
    <property type="protein sequence ID" value="GAX60431.1"/>
    <property type="molecule type" value="Genomic_DNA"/>
</dbReference>
<dbReference type="GO" id="GO:0016020">
    <property type="term" value="C:membrane"/>
    <property type="evidence" value="ECO:0007669"/>
    <property type="project" value="InterPro"/>
</dbReference>
<dbReference type="Gene3D" id="2.60.40.10">
    <property type="entry name" value="Immunoglobulins"/>
    <property type="match status" value="3"/>
</dbReference>
<feature type="domain" description="PKD" evidence="2">
    <location>
        <begin position="609"/>
        <end position="666"/>
    </location>
</feature>